<dbReference type="GO" id="GO:0005739">
    <property type="term" value="C:mitochondrion"/>
    <property type="evidence" value="ECO:0007669"/>
    <property type="project" value="TreeGrafter"/>
</dbReference>
<dbReference type="InterPro" id="IPR024088">
    <property type="entry name" value="Tyr-tRNA-ligase_bac-type"/>
</dbReference>
<dbReference type="Gene3D" id="3.40.50.620">
    <property type="entry name" value="HUPs"/>
    <property type="match status" value="1"/>
</dbReference>
<dbReference type="InterPro" id="IPR002307">
    <property type="entry name" value="Tyr-tRNA-ligase"/>
</dbReference>
<dbReference type="Proteomes" id="UP000809789">
    <property type="component" value="Unassembled WGS sequence"/>
</dbReference>
<dbReference type="Gene3D" id="1.10.240.10">
    <property type="entry name" value="Tyrosyl-Transfer RNA Synthetase"/>
    <property type="match status" value="1"/>
</dbReference>
<evidence type="ECO:0000256" key="5">
    <source>
        <dbReference type="ARBA" id="ARBA00022917"/>
    </source>
</evidence>
<evidence type="ECO:0000256" key="3">
    <source>
        <dbReference type="ARBA" id="ARBA00022741"/>
    </source>
</evidence>
<keyword evidence="2 9" id="KW-0436">Ligase</keyword>
<evidence type="ECO:0000313" key="11">
    <source>
        <dbReference type="EMBL" id="KAG8625505.1"/>
    </source>
</evidence>
<dbReference type="InterPro" id="IPR014729">
    <property type="entry name" value="Rossmann-like_a/b/a_fold"/>
</dbReference>
<keyword evidence="6 9" id="KW-0030">Aminoacyl-tRNA synthetase</keyword>
<proteinExistence type="inferred from homology"/>
<comment type="catalytic activity">
    <reaction evidence="8 9">
        <text>tRNA(Tyr) + L-tyrosine + ATP = L-tyrosyl-tRNA(Tyr) + AMP + diphosphate + H(+)</text>
        <dbReference type="Rhea" id="RHEA:10220"/>
        <dbReference type="Rhea" id="RHEA-COMP:9706"/>
        <dbReference type="Rhea" id="RHEA-COMP:9707"/>
        <dbReference type="ChEBI" id="CHEBI:15378"/>
        <dbReference type="ChEBI" id="CHEBI:30616"/>
        <dbReference type="ChEBI" id="CHEBI:33019"/>
        <dbReference type="ChEBI" id="CHEBI:58315"/>
        <dbReference type="ChEBI" id="CHEBI:78442"/>
        <dbReference type="ChEBI" id="CHEBI:78536"/>
        <dbReference type="ChEBI" id="CHEBI:456215"/>
        <dbReference type="EC" id="6.1.1.1"/>
    </reaction>
</comment>
<dbReference type="Pfam" id="PF00579">
    <property type="entry name" value="tRNA-synt_1b"/>
    <property type="match status" value="1"/>
</dbReference>
<dbReference type="PANTHER" id="PTHR11766">
    <property type="entry name" value="TYROSYL-TRNA SYNTHETASE"/>
    <property type="match status" value="1"/>
</dbReference>
<dbReference type="EMBL" id="JAESVG020000008">
    <property type="protein sequence ID" value="KAG8625505.1"/>
    <property type="molecule type" value="Genomic_DNA"/>
</dbReference>
<dbReference type="GO" id="GO:0003723">
    <property type="term" value="F:RNA binding"/>
    <property type="evidence" value="ECO:0007669"/>
    <property type="project" value="InterPro"/>
</dbReference>
<dbReference type="OrthoDB" id="337870at2759"/>
<dbReference type="AlphaFoldDB" id="A0A8K0KYB6"/>
<dbReference type="Pfam" id="PF16714">
    <property type="entry name" value="TyrRSs_C"/>
    <property type="match status" value="1"/>
</dbReference>
<dbReference type="NCBIfam" id="TIGR00234">
    <property type="entry name" value="tyrS"/>
    <property type="match status" value="1"/>
</dbReference>
<accession>A0A8K0KYB6</accession>
<keyword evidence="12" id="KW-1185">Reference proteome</keyword>
<dbReference type="InterPro" id="IPR002305">
    <property type="entry name" value="aa-tRNA-synth_Ic"/>
</dbReference>
<dbReference type="GO" id="GO:0005524">
    <property type="term" value="F:ATP binding"/>
    <property type="evidence" value="ECO:0007669"/>
    <property type="project" value="UniProtKB-KW"/>
</dbReference>
<keyword evidence="4 9" id="KW-0067">ATP-binding</keyword>
<evidence type="ECO:0000256" key="1">
    <source>
        <dbReference type="ARBA" id="ARBA00013160"/>
    </source>
</evidence>
<evidence type="ECO:0000256" key="8">
    <source>
        <dbReference type="ARBA" id="ARBA00048248"/>
    </source>
</evidence>
<gene>
    <name evidence="11" type="ORF">KVT40_007256</name>
</gene>
<dbReference type="GO" id="GO:0004831">
    <property type="term" value="F:tyrosine-tRNA ligase activity"/>
    <property type="evidence" value="ECO:0007669"/>
    <property type="project" value="UniProtKB-EC"/>
</dbReference>
<keyword evidence="5 9" id="KW-0648">Protein biosynthesis</keyword>
<dbReference type="InterPro" id="IPR032005">
    <property type="entry name" value="TyrRSs_C"/>
</dbReference>
<protein>
    <recommendedName>
        <fullName evidence="1 9">Tyrosine--tRNA ligase</fullName>
        <ecNumber evidence="1 9">6.1.1.1</ecNumber>
    </recommendedName>
    <alternativeName>
        <fullName evidence="7 9">Tyrosyl-tRNA synthetase</fullName>
    </alternativeName>
</protein>
<feature type="domain" description="Tyrosyl-tRNA synthetase C-terminal" evidence="10">
    <location>
        <begin position="400"/>
        <end position="508"/>
    </location>
</feature>
<evidence type="ECO:0000256" key="2">
    <source>
        <dbReference type="ARBA" id="ARBA00022598"/>
    </source>
</evidence>
<name>A0A8K0KYB6_9PEZI</name>
<dbReference type="GO" id="GO:0005829">
    <property type="term" value="C:cytosol"/>
    <property type="evidence" value="ECO:0007669"/>
    <property type="project" value="TreeGrafter"/>
</dbReference>
<dbReference type="SUPFAM" id="SSF52374">
    <property type="entry name" value="Nucleotidylyl transferase"/>
    <property type="match status" value="1"/>
</dbReference>
<sequence>MRHTRPRLTLHSYVLGPQRRSWASTPHGTAPSQEATLHGQSDDVLGILEQRGLIKDVAGDRGALRELLLKNKIAAYSGIDPTASSLHLGHLLPLNILFWLHNHGHRAVSLLGDATVRIGDPTDRLQARKELGTDQRTDNISNMKRQLEQLWMNMNAMATEHTQHVAPTAKRHTIDSNNRWLSKLSITEYLATVGQCGKMGAMLSRDTVKNRLEKGESMSLAEFNYPMIQAYDWWYMFQESGVQVQIGGSDQYGNIVAGMDLIDYMARTGHGTPATKDRKPFGITTPLLTSSAGEKFGKSAGNAVWLDSNLTKPFDLYGYLLRTADDDVERFLNLLTLVPNDSIREIMVEHSLTPSGRKGQHLLALEICRLAYGKDWAARTAAEHARSRKLTLQDLVQDHAGKRLYLPRTLFEVCSISHILLYAGIVDSASKANTLRRSGGLYRAVQTAGDTQELSFEALPTDTVSKLNGKDLLLDGRFAVIRSGKWKVSSIEVLDDVDFEKKGLRVCGLDNWQEKVKTLCRPQTS</sequence>
<evidence type="ECO:0000256" key="9">
    <source>
        <dbReference type="RuleBase" id="RU361234"/>
    </source>
</evidence>
<dbReference type="PRINTS" id="PR01040">
    <property type="entry name" value="TRNASYNTHTYR"/>
</dbReference>
<evidence type="ECO:0000259" key="10">
    <source>
        <dbReference type="Pfam" id="PF16714"/>
    </source>
</evidence>
<dbReference type="EC" id="6.1.1.1" evidence="1 9"/>
<reference evidence="11" key="1">
    <citation type="submission" date="2021-07" db="EMBL/GenBank/DDBJ databases">
        <title>Elsinoe batatas strain:CRI-CJ2 Genome sequencing and assembly.</title>
        <authorList>
            <person name="Huang L."/>
        </authorList>
    </citation>
    <scope>NUCLEOTIDE SEQUENCE</scope>
    <source>
        <strain evidence="11">CRI-CJ2</strain>
    </source>
</reference>
<dbReference type="GO" id="GO:0006437">
    <property type="term" value="P:tyrosyl-tRNA aminoacylation"/>
    <property type="evidence" value="ECO:0007669"/>
    <property type="project" value="InterPro"/>
</dbReference>
<evidence type="ECO:0000256" key="4">
    <source>
        <dbReference type="ARBA" id="ARBA00022840"/>
    </source>
</evidence>
<evidence type="ECO:0000313" key="12">
    <source>
        <dbReference type="Proteomes" id="UP000809789"/>
    </source>
</evidence>
<comment type="caution">
    <text evidence="11">The sequence shown here is derived from an EMBL/GenBank/DDBJ whole genome shotgun (WGS) entry which is preliminary data.</text>
</comment>
<evidence type="ECO:0000256" key="6">
    <source>
        <dbReference type="ARBA" id="ARBA00023146"/>
    </source>
</evidence>
<organism evidence="11 12">
    <name type="scientific">Elsinoe batatas</name>
    <dbReference type="NCBI Taxonomy" id="2601811"/>
    <lineage>
        <taxon>Eukaryota</taxon>
        <taxon>Fungi</taxon>
        <taxon>Dikarya</taxon>
        <taxon>Ascomycota</taxon>
        <taxon>Pezizomycotina</taxon>
        <taxon>Dothideomycetes</taxon>
        <taxon>Dothideomycetidae</taxon>
        <taxon>Myriangiales</taxon>
        <taxon>Elsinoaceae</taxon>
        <taxon>Elsinoe</taxon>
    </lineage>
</organism>
<comment type="similarity">
    <text evidence="9">Belongs to the class-I aminoacyl-tRNA synthetase family.</text>
</comment>
<evidence type="ECO:0000256" key="7">
    <source>
        <dbReference type="ARBA" id="ARBA00033323"/>
    </source>
</evidence>
<dbReference type="CDD" id="cd00805">
    <property type="entry name" value="TyrRS_core"/>
    <property type="match status" value="1"/>
</dbReference>
<keyword evidence="3 9" id="KW-0547">Nucleotide-binding</keyword>
<dbReference type="PANTHER" id="PTHR11766:SF0">
    <property type="entry name" value="TYROSINE--TRNA LIGASE, MITOCHONDRIAL"/>
    <property type="match status" value="1"/>
</dbReference>